<dbReference type="EMBL" id="HM133903">
    <property type="protein sequence ID" value="ADY76687.1"/>
    <property type="molecule type" value="Genomic_DNA"/>
</dbReference>
<reference evidence="2 3" key="1">
    <citation type="submission" date="2010-04" db="EMBL/GenBank/DDBJ databases">
        <title>Novel immune-modulators identified by a rapid, functional screen of the Parapox virus genome.</title>
        <authorList>
            <person name="McGuire M.J."/>
            <person name="Sykes K.F."/>
            <person name="Johnston S.A."/>
        </authorList>
    </citation>
    <scope>NUCLEOTIDE SEQUENCE [LARGE SCALE GENOMIC DNA]</scope>
    <source>
        <strain evidence="2">D1701</strain>
    </source>
</reference>
<dbReference type="Proteomes" id="UP000103309">
    <property type="component" value="Segment"/>
</dbReference>
<feature type="region of interest" description="Disordered" evidence="1">
    <location>
        <begin position="68"/>
        <end position="115"/>
    </location>
</feature>
<accession>F1AXJ6</accession>
<organismHost>
    <name type="scientific">Ovis aries</name>
    <name type="common">Sheep</name>
    <dbReference type="NCBI Taxonomy" id="9940"/>
</organismHost>
<evidence type="ECO:0000313" key="3">
    <source>
        <dbReference type="Proteomes" id="UP000103309"/>
    </source>
</evidence>
<evidence type="ECO:0000313" key="2">
    <source>
        <dbReference type="EMBL" id="ADY76687.1"/>
    </source>
</evidence>
<organism evidence="2 3">
    <name type="scientific">Orf virus</name>
    <name type="common">ORFV</name>
    <dbReference type="NCBI Taxonomy" id="10258"/>
    <lineage>
        <taxon>Viruses</taxon>
        <taxon>Varidnaviria</taxon>
        <taxon>Bamfordvirae</taxon>
        <taxon>Nucleocytoviricota</taxon>
        <taxon>Pokkesviricetes</taxon>
        <taxon>Chitovirales</taxon>
        <taxon>Poxviridae</taxon>
        <taxon>Chordopoxvirinae</taxon>
        <taxon>Parapoxvirus</taxon>
        <taxon>Parapoxvirus orf</taxon>
    </lineage>
</organism>
<organismHost>
    <name type="scientific">Homo sapiens</name>
    <name type="common">Human</name>
    <dbReference type="NCBI Taxonomy" id="9606"/>
</organismHost>
<evidence type="ECO:0000256" key="1">
    <source>
        <dbReference type="SAM" id="MobiDB-lite"/>
    </source>
</evidence>
<feature type="compositionally biased region" description="Low complexity" evidence="1">
    <location>
        <begin position="88"/>
        <end position="111"/>
    </location>
</feature>
<proteinExistence type="predicted"/>
<organismHost>
    <name type="scientific">Capra hircus</name>
    <name type="common">Goat</name>
    <dbReference type="NCBI Taxonomy" id="9925"/>
</organismHost>
<name>F1AXJ6_ORFV</name>
<protein>
    <submittedName>
        <fullName evidence="2">PP2</fullName>
    </submittedName>
</protein>
<sequence>MQTSSNSGASARTSYTVTVATFSSSAPLRAEEKVACMPAASGYTGESVPPPCATAAMCRPSPPTVRQVTEAEPFARTCPTSRKAAGTSGAAGRKSAPSAKPSASSASAPSSRRGEGCMVGRRVWCLRRLWVCPRREGGSRL</sequence>